<dbReference type="Gene3D" id="3.40.50.740">
    <property type="match status" value="1"/>
</dbReference>
<dbReference type="PANTHER" id="PTHR43105:SF9">
    <property type="entry name" value="NADPH-FE(3+) OXIDOREDUCTASE SUBUNIT ALPHA"/>
    <property type="match status" value="1"/>
</dbReference>
<dbReference type="GO" id="GO:0016020">
    <property type="term" value="C:membrane"/>
    <property type="evidence" value="ECO:0007669"/>
    <property type="project" value="TreeGrafter"/>
</dbReference>
<dbReference type="Gene3D" id="2.40.40.20">
    <property type="match status" value="1"/>
</dbReference>
<dbReference type="Pfam" id="PF00384">
    <property type="entry name" value="Molybdopterin"/>
    <property type="match status" value="1"/>
</dbReference>
<dbReference type="InterPro" id="IPR006657">
    <property type="entry name" value="MoPterin_dinucl-bd_dom"/>
</dbReference>
<evidence type="ECO:0000256" key="3">
    <source>
        <dbReference type="ARBA" id="ARBA00023002"/>
    </source>
</evidence>
<evidence type="ECO:0000313" key="8">
    <source>
        <dbReference type="Proteomes" id="UP000062519"/>
    </source>
</evidence>
<dbReference type="GO" id="GO:0043546">
    <property type="term" value="F:molybdopterin cofactor binding"/>
    <property type="evidence" value="ECO:0007669"/>
    <property type="project" value="InterPro"/>
</dbReference>
<dbReference type="GO" id="GO:1990204">
    <property type="term" value="C:oxidoreductase complex"/>
    <property type="evidence" value="ECO:0007669"/>
    <property type="project" value="UniProtKB-ARBA"/>
</dbReference>
<dbReference type="Gene3D" id="3.40.228.10">
    <property type="entry name" value="Dimethylsulfoxide Reductase, domain 2"/>
    <property type="match status" value="1"/>
</dbReference>
<evidence type="ECO:0000256" key="5">
    <source>
        <dbReference type="ARBA" id="ARBA00023014"/>
    </source>
</evidence>
<proteinExistence type="predicted"/>
<dbReference type="GO" id="GO:0016491">
    <property type="term" value="F:oxidoreductase activity"/>
    <property type="evidence" value="ECO:0007669"/>
    <property type="project" value="UniProtKB-KW"/>
</dbReference>
<dbReference type="KEGG" id="buu:WS70_06590"/>
<gene>
    <name evidence="7" type="ORF">WS70_06590</name>
</gene>
<keyword evidence="3" id="KW-0560">Oxidoreductase</keyword>
<keyword evidence="8" id="KW-1185">Reference proteome</keyword>
<keyword evidence="1" id="KW-0004">4Fe-4S</keyword>
<dbReference type="Pfam" id="PF01568">
    <property type="entry name" value="Molydop_binding"/>
    <property type="match status" value="1"/>
</dbReference>
<evidence type="ECO:0000256" key="2">
    <source>
        <dbReference type="ARBA" id="ARBA00022723"/>
    </source>
</evidence>
<evidence type="ECO:0000259" key="6">
    <source>
        <dbReference type="PROSITE" id="PS51669"/>
    </source>
</evidence>
<dbReference type="GO" id="GO:0046872">
    <property type="term" value="F:metal ion binding"/>
    <property type="evidence" value="ECO:0007669"/>
    <property type="project" value="UniProtKB-KW"/>
</dbReference>
<dbReference type="Gene3D" id="2.20.25.90">
    <property type="entry name" value="ADC-like domains"/>
    <property type="match status" value="1"/>
</dbReference>
<dbReference type="PANTHER" id="PTHR43105">
    <property type="entry name" value="RESPIRATORY NITRATE REDUCTASE"/>
    <property type="match status" value="1"/>
</dbReference>
<evidence type="ECO:0000313" key="7">
    <source>
        <dbReference type="EMBL" id="AOJ01536.1"/>
    </source>
</evidence>
<protein>
    <submittedName>
        <fullName evidence="7">Dehydrogenase</fullName>
    </submittedName>
</protein>
<keyword evidence="5" id="KW-0411">Iron-sulfur</keyword>
<dbReference type="InterPro" id="IPR009010">
    <property type="entry name" value="Asp_de-COase-like_dom_sf"/>
</dbReference>
<dbReference type="GO" id="GO:0051539">
    <property type="term" value="F:4 iron, 4 sulfur cluster binding"/>
    <property type="evidence" value="ECO:0007669"/>
    <property type="project" value="UniProtKB-KW"/>
</dbReference>
<keyword evidence="2" id="KW-0479">Metal-binding</keyword>
<organism evidence="7 8">
    <name type="scientific">Burkholderia mayonis</name>
    <dbReference type="NCBI Taxonomy" id="1385591"/>
    <lineage>
        <taxon>Bacteria</taxon>
        <taxon>Pseudomonadati</taxon>
        <taxon>Pseudomonadota</taxon>
        <taxon>Betaproteobacteria</taxon>
        <taxon>Burkholderiales</taxon>
        <taxon>Burkholderiaceae</taxon>
        <taxon>Burkholderia</taxon>
        <taxon>pseudomallei group</taxon>
    </lineage>
</organism>
<dbReference type="SUPFAM" id="SSF50692">
    <property type="entry name" value="ADC-like"/>
    <property type="match status" value="1"/>
</dbReference>
<dbReference type="InterPro" id="IPR006656">
    <property type="entry name" value="Mopterin_OxRdtase"/>
</dbReference>
<dbReference type="InterPro" id="IPR006963">
    <property type="entry name" value="Mopterin_OxRdtase_4Fe-4S_dom"/>
</dbReference>
<evidence type="ECO:0000256" key="4">
    <source>
        <dbReference type="ARBA" id="ARBA00023004"/>
    </source>
</evidence>
<dbReference type="GO" id="GO:0045333">
    <property type="term" value="P:cellular respiration"/>
    <property type="evidence" value="ECO:0007669"/>
    <property type="project" value="UniProtKB-ARBA"/>
</dbReference>
<dbReference type="EMBL" id="CP013386">
    <property type="protein sequence ID" value="AOJ01536.1"/>
    <property type="molecule type" value="Genomic_DNA"/>
</dbReference>
<accession>A0A1B4FCY3</accession>
<dbReference type="AlphaFoldDB" id="A0A1B4FCY3"/>
<dbReference type="PROSITE" id="PS51669">
    <property type="entry name" value="4FE4S_MOW_BIS_MGD"/>
    <property type="match status" value="1"/>
</dbReference>
<keyword evidence="4" id="KW-0408">Iron</keyword>
<dbReference type="SMART" id="SM00926">
    <property type="entry name" value="Molybdop_Fe4S4"/>
    <property type="match status" value="1"/>
</dbReference>
<dbReference type="Proteomes" id="UP000062519">
    <property type="component" value="Chromosome 1"/>
</dbReference>
<dbReference type="InterPro" id="IPR050123">
    <property type="entry name" value="Prok_molybdopt-oxidoreductase"/>
</dbReference>
<name>A0A1B4FCY3_9BURK</name>
<reference evidence="7 8" key="1">
    <citation type="submission" date="2015-12" db="EMBL/GenBank/DDBJ databases">
        <title>Diversity of Burkholderia near neighbor genomes.</title>
        <authorList>
            <person name="Sahl J."/>
            <person name="Wagner D."/>
            <person name="Keim P."/>
        </authorList>
    </citation>
    <scope>NUCLEOTIDE SEQUENCE [LARGE SCALE GENOMIC DNA]</scope>
    <source>
        <strain evidence="7 8">BDU6</strain>
    </source>
</reference>
<dbReference type="Pfam" id="PF04879">
    <property type="entry name" value="Molybdop_Fe4S4"/>
    <property type="match status" value="1"/>
</dbReference>
<evidence type="ECO:0000256" key="1">
    <source>
        <dbReference type="ARBA" id="ARBA00022485"/>
    </source>
</evidence>
<dbReference type="SUPFAM" id="SSF53706">
    <property type="entry name" value="Formate dehydrogenase/DMSO reductase, domains 1-3"/>
    <property type="match status" value="1"/>
</dbReference>
<sequence>MERSMATEKTACILCSRNCGLEVVIEAGKFAKIRGDEAHPVSKGYLCQKAARLAYYQHHDDRLTHPLRREPDGSFVRVTWDEALDDIAQRLLALRERHGGDAFAFVGGGGQGNHVGGAYGRQLLAAMRSRYAYNALGQEKTGDFWLNGRLFGRQDCHTTEDIEHADYVLIVGANPYQAHGIPNARDTLRDIKKDPNRTMVVVDPRRSETAKFADIHLQVRPGADAYLMSAMLAIIVREGLHDRAFIDRHCRGFEHVERALLDVPIEDYARRADVPLADVERVARGFATARAACVRVDLGIQHTLHTTLNGYLEKLLYLVTGHFGKRGGNNLHTFLLPIIGHTDERVRKQGKPLKRTAHHGMHPIGGIFPPNILPDEIEHAGENRVRAVFVDSANPLVTYADSNAYERAFSKLELLVVVDVALTETARHAHYVLPAASQFEKWEATGFNLEFPANAFHLRHPLFAPLGEALPEPEIYTRLLEKMGEIPRRFPLLERVARLEPKACAHLVYLGALGVALAANKGWRRHAASVVYRTLGRALPDGAASVAPILPLAIAYAQRHRAAVRRAGHRGNRLTLGAALFRAIVERRSGTLMSVHEFDEMWRFICHEDGRVHLHIPEMLDELRALETEPPPGAGYPFVLMAGERRAYNANQIYRDPSWRKVDPHGALRIHPDDAAALGVADGGKLACASEKGSIEVVAELDDSVRRGMVTLPHGYGMRYKDGAPSGPELNRLTSGAHCDPLSRTPYHKHVPVHLRKVEEVVSQEVAA</sequence>
<feature type="domain" description="4Fe-4S Mo/W bis-MGD-type" evidence="6">
    <location>
        <begin position="5"/>
        <end position="61"/>
    </location>
</feature>